<name>A0A2P4T9N9_BAMTH</name>
<dbReference type="Pfam" id="PF22883">
    <property type="entry name" value="Consortin_N"/>
    <property type="match status" value="1"/>
</dbReference>
<gene>
    <name evidence="3" type="ORF">CIB84_003184</name>
</gene>
<feature type="compositionally biased region" description="Acidic residues" evidence="1">
    <location>
        <begin position="1"/>
        <end position="11"/>
    </location>
</feature>
<reference evidence="3 4" key="1">
    <citation type="submission" date="2018-01" db="EMBL/GenBank/DDBJ databases">
        <title>Comparison of the Chinese Bamboo Partridge and Red Junglefowl genome sequences highlights the importance of demography in genome evolution.</title>
        <authorList>
            <person name="Tiley G.P."/>
            <person name="Kimball R.T."/>
            <person name="Braun E.L."/>
            <person name="Burleigh J.G."/>
        </authorList>
    </citation>
    <scope>NUCLEOTIDE SEQUENCE [LARGE SCALE GENOMIC DNA]</scope>
    <source>
        <strain evidence="3">RTK389</strain>
        <tissue evidence="3">Blood</tissue>
    </source>
</reference>
<dbReference type="InterPro" id="IPR042318">
    <property type="entry name" value="Consortin"/>
</dbReference>
<dbReference type="GO" id="GO:0042998">
    <property type="term" value="P:positive regulation of Golgi to plasma membrane protein transport"/>
    <property type="evidence" value="ECO:0007669"/>
    <property type="project" value="TreeGrafter"/>
</dbReference>
<keyword evidence="4" id="KW-1185">Reference proteome</keyword>
<protein>
    <recommendedName>
        <fullName evidence="2">Consortin N-terminal domain-containing protein</fullName>
    </recommendedName>
</protein>
<organism evidence="3 4">
    <name type="scientific">Bambusicola thoracicus</name>
    <name type="common">Chinese bamboo-partridge</name>
    <name type="synonym">Perdix thoracica</name>
    <dbReference type="NCBI Taxonomy" id="9083"/>
    <lineage>
        <taxon>Eukaryota</taxon>
        <taxon>Metazoa</taxon>
        <taxon>Chordata</taxon>
        <taxon>Craniata</taxon>
        <taxon>Vertebrata</taxon>
        <taxon>Euteleostomi</taxon>
        <taxon>Archelosauria</taxon>
        <taxon>Archosauria</taxon>
        <taxon>Dinosauria</taxon>
        <taxon>Saurischia</taxon>
        <taxon>Theropoda</taxon>
        <taxon>Coelurosauria</taxon>
        <taxon>Aves</taxon>
        <taxon>Neognathae</taxon>
        <taxon>Galloanserae</taxon>
        <taxon>Galliformes</taxon>
        <taxon>Phasianidae</taxon>
        <taxon>Perdicinae</taxon>
        <taxon>Bambusicola</taxon>
    </lineage>
</organism>
<evidence type="ECO:0000313" key="4">
    <source>
        <dbReference type="Proteomes" id="UP000237246"/>
    </source>
</evidence>
<dbReference type="EMBL" id="PPHD01004294">
    <property type="protein sequence ID" value="POI33064.1"/>
    <property type="molecule type" value="Genomic_DNA"/>
</dbReference>
<dbReference type="InterPro" id="IPR054132">
    <property type="entry name" value="Consortin_N"/>
</dbReference>
<proteinExistence type="predicted"/>
<feature type="region of interest" description="Disordered" evidence="1">
    <location>
        <begin position="1"/>
        <end position="134"/>
    </location>
</feature>
<feature type="non-terminal residue" evidence="3">
    <location>
        <position position="1"/>
    </location>
</feature>
<comment type="caution">
    <text evidence="3">The sequence shown here is derived from an EMBL/GenBank/DDBJ whole genome shotgun (WGS) entry which is preliminary data.</text>
</comment>
<evidence type="ECO:0000313" key="3">
    <source>
        <dbReference type="EMBL" id="POI33064.1"/>
    </source>
</evidence>
<dbReference type="PANTHER" id="PTHR28581">
    <property type="entry name" value="CONSORTIN"/>
    <property type="match status" value="1"/>
</dbReference>
<dbReference type="Proteomes" id="UP000237246">
    <property type="component" value="Unassembled WGS sequence"/>
</dbReference>
<feature type="domain" description="Consortin N-terminal" evidence="2">
    <location>
        <begin position="152"/>
        <end position="172"/>
    </location>
</feature>
<accession>A0A2P4T9N9</accession>
<dbReference type="GO" id="GO:0005886">
    <property type="term" value="C:plasma membrane"/>
    <property type="evidence" value="ECO:0007669"/>
    <property type="project" value="TreeGrafter"/>
</dbReference>
<dbReference type="GO" id="GO:0030133">
    <property type="term" value="C:transport vesicle"/>
    <property type="evidence" value="ECO:0007669"/>
    <property type="project" value="TreeGrafter"/>
</dbReference>
<evidence type="ECO:0000256" key="1">
    <source>
        <dbReference type="SAM" id="MobiDB-lite"/>
    </source>
</evidence>
<dbReference type="GO" id="GO:0005802">
    <property type="term" value="C:trans-Golgi network"/>
    <property type="evidence" value="ECO:0007669"/>
    <property type="project" value="InterPro"/>
</dbReference>
<sequence length="184" mass="20799">DENENQLDNDGNDVLTSSRIAMGRQDEGEQDSINNNENMDSGDCTPGYKESETERRSVNVHMDPQLEEKPITEKQPGGKRSPRSKRSSSKKSKGVPSVGTTAIKEENTLVTHTDSVHSEGAVEANENSHQKEQKQTLQSLFSLLREEVEQMDSKTLPLCLHQIAETYFQEEECILLPVKFLMWY</sequence>
<dbReference type="PANTHER" id="PTHR28581:SF1">
    <property type="entry name" value="CONSORTIN"/>
    <property type="match status" value="1"/>
</dbReference>
<dbReference type="GO" id="GO:0071253">
    <property type="term" value="F:connexin binding"/>
    <property type="evidence" value="ECO:0007669"/>
    <property type="project" value="InterPro"/>
</dbReference>
<dbReference type="OrthoDB" id="9835991at2759"/>
<feature type="compositionally biased region" description="Basic residues" evidence="1">
    <location>
        <begin position="80"/>
        <end position="93"/>
    </location>
</feature>
<dbReference type="AlphaFoldDB" id="A0A2P4T9N9"/>
<evidence type="ECO:0000259" key="2">
    <source>
        <dbReference type="Pfam" id="PF22883"/>
    </source>
</evidence>